<reference evidence="1" key="1">
    <citation type="submission" date="2020-04" db="EMBL/GenBank/DDBJ databases">
        <authorList>
            <person name="Chiriac C."/>
            <person name="Salcher M."/>
            <person name="Ghai R."/>
            <person name="Kavagutti S V."/>
        </authorList>
    </citation>
    <scope>NUCLEOTIDE SEQUENCE</scope>
</reference>
<evidence type="ECO:0000313" key="2">
    <source>
        <dbReference type="EMBL" id="CAB5209232.1"/>
    </source>
</evidence>
<name>A0A6J5KXZ1_9CAUD</name>
<dbReference type="SUPFAM" id="SSF51197">
    <property type="entry name" value="Clavaminate synthase-like"/>
    <property type="match status" value="1"/>
</dbReference>
<evidence type="ECO:0008006" key="3">
    <source>
        <dbReference type="Google" id="ProtNLM"/>
    </source>
</evidence>
<sequence length="201" mass="23680">MTERNKVIQLNNGGLFLFPPDIWKFKYDFNFSELKPKIDHLFSVVERNSDLEAGDALSTVALDECHHPHTWGELAHFQNWLGEKIAIIRKENAFNYTRSEVIRSWFNRHRYGGETIEHNHNQTTFVVSCYIQLPPDSGFIEFKDPLEYHKTLYPIIPEESSYRAVPCETNDVLIFPGYIRHRVQKNNNPNDERIVLTFNIR</sequence>
<evidence type="ECO:0000313" key="1">
    <source>
        <dbReference type="EMBL" id="CAB4125867.1"/>
    </source>
</evidence>
<proteinExistence type="predicted"/>
<dbReference type="EMBL" id="LR798231">
    <property type="protein sequence ID" value="CAB5209232.1"/>
    <property type="molecule type" value="Genomic_DNA"/>
</dbReference>
<dbReference type="InterPro" id="IPR012668">
    <property type="entry name" value="CHP02466"/>
</dbReference>
<protein>
    <recommendedName>
        <fullName evidence="3">Fe2OG dioxygenase domain-containing protein</fullName>
    </recommendedName>
</protein>
<accession>A0A6J5KXZ1</accession>
<gene>
    <name evidence="2" type="ORF">UFOVP181_371</name>
    <name evidence="1" type="ORF">UFOVP57_268</name>
</gene>
<dbReference type="Pfam" id="PF13759">
    <property type="entry name" value="2OG-FeII_Oxy_5"/>
    <property type="match status" value="1"/>
</dbReference>
<organism evidence="1">
    <name type="scientific">uncultured Caudovirales phage</name>
    <dbReference type="NCBI Taxonomy" id="2100421"/>
    <lineage>
        <taxon>Viruses</taxon>
        <taxon>Duplodnaviria</taxon>
        <taxon>Heunggongvirae</taxon>
        <taxon>Uroviricota</taxon>
        <taxon>Caudoviricetes</taxon>
        <taxon>Peduoviridae</taxon>
        <taxon>Maltschvirus</taxon>
        <taxon>Maltschvirus maltsch</taxon>
    </lineage>
</organism>
<dbReference type="EMBL" id="LR796187">
    <property type="protein sequence ID" value="CAB4125867.1"/>
    <property type="molecule type" value="Genomic_DNA"/>
</dbReference>
<dbReference type="Gene3D" id="2.60.120.620">
    <property type="entry name" value="q2cbj1_9rhob like domain"/>
    <property type="match status" value="1"/>
</dbReference>